<dbReference type="Pfam" id="PF19279">
    <property type="entry name" value="YegS_C"/>
    <property type="match status" value="1"/>
</dbReference>
<proteinExistence type="inferred from homology"/>
<dbReference type="Gene3D" id="3.40.50.10330">
    <property type="entry name" value="Probable inorganic polyphosphate/atp-NAD kinase, domain 1"/>
    <property type="match status" value="1"/>
</dbReference>
<keyword evidence="7 14" id="KW-0418">Kinase</keyword>
<evidence type="ECO:0000256" key="10">
    <source>
        <dbReference type="ARBA" id="ARBA00023098"/>
    </source>
</evidence>
<comment type="cofactor">
    <cofactor evidence="1">
        <name>Mg(2+)</name>
        <dbReference type="ChEBI" id="CHEBI:18420"/>
    </cofactor>
</comment>
<sequence>MRVALLVNPAARAGAHTGAATHAAERLRAHGVQTSILSGGSAAESSELLRAALEVGVDAVAVAGGDGTVNLALQELAGTGIPLGIVPAGTGNDFAATLGLRELDVAAAADAIAAGVTRTIDLARVTRDDGSTRYFGSVLASGFDSKVNDRANGMRWPRGGSRYNIAILVEFLRLAGIPYDVEFELADGTRDRVAGELVMATVGNGRSYGGGIPIAPDADPADGLLDLVLVRPAGRLRLLSLLPKVYRGTHASVGEVSMRRVRSVRLSSPGVTAYADGDPIGALPLTVDVVPGALTIFTPA</sequence>
<keyword evidence="5" id="KW-0479">Metal-binding</keyword>
<dbReference type="Proteomes" id="UP000598426">
    <property type="component" value="Unassembled WGS sequence"/>
</dbReference>
<organism evidence="14 15">
    <name type="scientific">Microbacterium helvum</name>
    <dbReference type="NCBI Taxonomy" id="2773713"/>
    <lineage>
        <taxon>Bacteria</taxon>
        <taxon>Bacillati</taxon>
        <taxon>Actinomycetota</taxon>
        <taxon>Actinomycetes</taxon>
        <taxon>Micrococcales</taxon>
        <taxon>Microbacteriaceae</taxon>
        <taxon>Microbacterium</taxon>
    </lineage>
</organism>
<protein>
    <submittedName>
        <fullName evidence="14">Diacylglycerol kinase</fullName>
    </submittedName>
</protein>
<keyword evidence="8" id="KW-0067">ATP-binding</keyword>
<evidence type="ECO:0000256" key="2">
    <source>
        <dbReference type="ARBA" id="ARBA00005983"/>
    </source>
</evidence>
<dbReference type="GO" id="GO:0016301">
    <property type="term" value="F:kinase activity"/>
    <property type="evidence" value="ECO:0007669"/>
    <property type="project" value="UniProtKB-KW"/>
</dbReference>
<keyword evidence="6" id="KW-0547">Nucleotide-binding</keyword>
<keyword evidence="10" id="KW-0443">Lipid metabolism</keyword>
<keyword evidence="15" id="KW-1185">Reference proteome</keyword>
<dbReference type="RefSeq" id="WP_191172907.1">
    <property type="nucleotide sequence ID" value="NZ_JACXZS010000012.1"/>
</dbReference>
<evidence type="ECO:0000256" key="11">
    <source>
        <dbReference type="ARBA" id="ARBA00023209"/>
    </source>
</evidence>
<dbReference type="SUPFAM" id="SSF111331">
    <property type="entry name" value="NAD kinase/diacylglycerol kinase-like"/>
    <property type="match status" value="1"/>
</dbReference>
<accession>A0ABR8NRW6</accession>
<keyword evidence="12" id="KW-1208">Phospholipid metabolism</keyword>
<evidence type="ECO:0000313" key="14">
    <source>
        <dbReference type="EMBL" id="MBD3943298.1"/>
    </source>
</evidence>
<dbReference type="NCBIfam" id="NF008882">
    <property type="entry name" value="PRK11914.1"/>
    <property type="match status" value="1"/>
</dbReference>
<dbReference type="EMBL" id="JACXZS010000012">
    <property type="protein sequence ID" value="MBD3943298.1"/>
    <property type="molecule type" value="Genomic_DNA"/>
</dbReference>
<dbReference type="PROSITE" id="PS50146">
    <property type="entry name" value="DAGK"/>
    <property type="match status" value="1"/>
</dbReference>
<keyword evidence="3" id="KW-0444">Lipid biosynthesis</keyword>
<dbReference type="Gene3D" id="2.60.200.40">
    <property type="match status" value="1"/>
</dbReference>
<comment type="caution">
    <text evidence="14">The sequence shown here is derived from an EMBL/GenBank/DDBJ whole genome shotgun (WGS) entry which is preliminary data.</text>
</comment>
<dbReference type="PANTHER" id="PTHR12358">
    <property type="entry name" value="SPHINGOSINE KINASE"/>
    <property type="match status" value="1"/>
</dbReference>
<evidence type="ECO:0000256" key="4">
    <source>
        <dbReference type="ARBA" id="ARBA00022679"/>
    </source>
</evidence>
<evidence type="ECO:0000256" key="9">
    <source>
        <dbReference type="ARBA" id="ARBA00022842"/>
    </source>
</evidence>
<name>A0ABR8NRW6_9MICO</name>
<evidence type="ECO:0000256" key="1">
    <source>
        <dbReference type="ARBA" id="ARBA00001946"/>
    </source>
</evidence>
<evidence type="ECO:0000256" key="5">
    <source>
        <dbReference type="ARBA" id="ARBA00022723"/>
    </source>
</evidence>
<evidence type="ECO:0000259" key="13">
    <source>
        <dbReference type="PROSITE" id="PS50146"/>
    </source>
</evidence>
<feature type="domain" description="DAGKc" evidence="13">
    <location>
        <begin position="1"/>
        <end position="129"/>
    </location>
</feature>
<dbReference type="InterPro" id="IPR005218">
    <property type="entry name" value="Diacylglycerol/lipid_kinase"/>
</dbReference>
<dbReference type="InterPro" id="IPR016064">
    <property type="entry name" value="NAD/diacylglycerol_kinase_sf"/>
</dbReference>
<comment type="similarity">
    <text evidence="2">Belongs to the diacylglycerol/lipid kinase family.</text>
</comment>
<dbReference type="PANTHER" id="PTHR12358:SF106">
    <property type="entry name" value="LIPID KINASE YEGS"/>
    <property type="match status" value="1"/>
</dbReference>
<dbReference type="InterPro" id="IPR050187">
    <property type="entry name" value="Lipid_Phosphate_FormReg"/>
</dbReference>
<evidence type="ECO:0000256" key="12">
    <source>
        <dbReference type="ARBA" id="ARBA00023264"/>
    </source>
</evidence>
<dbReference type="InterPro" id="IPR017438">
    <property type="entry name" value="ATP-NAD_kinase_N"/>
</dbReference>
<gene>
    <name evidence="14" type="ORF">IF188_16520</name>
</gene>
<keyword evidence="9" id="KW-0460">Magnesium</keyword>
<evidence type="ECO:0000256" key="6">
    <source>
        <dbReference type="ARBA" id="ARBA00022741"/>
    </source>
</evidence>
<evidence type="ECO:0000256" key="8">
    <source>
        <dbReference type="ARBA" id="ARBA00022840"/>
    </source>
</evidence>
<dbReference type="InterPro" id="IPR045540">
    <property type="entry name" value="YegS/DAGK_C"/>
</dbReference>
<dbReference type="NCBIfam" id="TIGR00147">
    <property type="entry name" value="YegS/Rv2252/BmrU family lipid kinase"/>
    <property type="match status" value="1"/>
</dbReference>
<keyword evidence="11" id="KW-0594">Phospholipid biosynthesis</keyword>
<dbReference type="Pfam" id="PF00781">
    <property type="entry name" value="DAGK_cat"/>
    <property type="match status" value="1"/>
</dbReference>
<reference evidence="14 15" key="1">
    <citation type="submission" date="2020-09" db="EMBL/GenBank/DDBJ databases">
        <title>Isolation and identification of active actinomycetes.</title>
        <authorList>
            <person name="Li X."/>
        </authorList>
    </citation>
    <scope>NUCLEOTIDE SEQUENCE [LARGE SCALE GENOMIC DNA]</scope>
    <source>
        <strain evidence="14 15">NEAU-LLC</strain>
    </source>
</reference>
<keyword evidence="4" id="KW-0808">Transferase</keyword>
<evidence type="ECO:0000256" key="7">
    <source>
        <dbReference type="ARBA" id="ARBA00022777"/>
    </source>
</evidence>
<evidence type="ECO:0000313" key="15">
    <source>
        <dbReference type="Proteomes" id="UP000598426"/>
    </source>
</evidence>
<evidence type="ECO:0000256" key="3">
    <source>
        <dbReference type="ARBA" id="ARBA00022516"/>
    </source>
</evidence>
<dbReference type="InterPro" id="IPR001206">
    <property type="entry name" value="Diacylglycerol_kinase_cat_dom"/>
</dbReference>
<dbReference type="SMART" id="SM00046">
    <property type="entry name" value="DAGKc"/>
    <property type="match status" value="1"/>
</dbReference>